<proteinExistence type="predicted"/>
<name>A0A392V4W4_9FABA</name>
<protein>
    <submittedName>
        <fullName evidence="1">Uncharacterized protein</fullName>
    </submittedName>
</protein>
<dbReference type="Proteomes" id="UP000265520">
    <property type="component" value="Unassembled WGS sequence"/>
</dbReference>
<comment type="caution">
    <text evidence="1">The sequence shown here is derived from an EMBL/GenBank/DDBJ whole genome shotgun (WGS) entry which is preliminary data.</text>
</comment>
<keyword evidence="2" id="KW-1185">Reference proteome</keyword>
<dbReference type="EMBL" id="LXQA011062161">
    <property type="protein sequence ID" value="MCI83227.1"/>
    <property type="molecule type" value="Genomic_DNA"/>
</dbReference>
<reference evidence="1 2" key="1">
    <citation type="journal article" date="2018" name="Front. Plant Sci.">
        <title>Red Clover (Trifolium pratense) and Zigzag Clover (T. medium) - A Picture of Genomic Similarities and Differences.</title>
        <authorList>
            <person name="Dluhosova J."/>
            <person name="Istvanek J."/>
            <person name="Nedelnik J."/>
            <person name="Repkova J."/>
        </authorList>
    </citation>
    <scope>NUCLEOTIDE SEQUENCE [LARGE SCALE GENOMIC DNA]</scope>
    <source>
        <strain evidence="2">cv. 10/8</strain>
        <tissue evidence="1">Leaf</tissue>
    </source>
</reference>
<evidence type="ECO:0000313" key="2">
    <source>
        <dbReference type="Proteomes" id="UP000265520"/>
    </source>
</evidence>
<accession>A0A392V4W4</accession>
<dbReference type="AlphaFoldDB" id="A0A392V4W4"/>
<sequence length="20" mass="2218">VPHPDVKPLAYANNFLGMFS</sequence>
<organism evidence="1 2">
    <name type="scientific">Trifolium medium</name>
    <dbReference type="NCBI Taxonomy" id="97028"/>
    <lineage>
        <taxon>Eukaryota</taxon>
        <taxon>Viridiplantae</taxon>
        <taxon>Streptophyta</taxon>
        <taxon>Embryophyta</taxon>
        <taxon>Tracheophyta</taxon>
        <taxon>Spermatophyta</taxon>
        <taxon>Magnoliopsida</taxon>
        <taxon>eudicotyledons</taxon>
        <taxon>Gunneridae</taxon>
        <taxon>Pentapetalae</taxon>
        <taxon>rosids</taxon>
        <taxon>fabids</taxon>
        <taxon>Fabales</taxon>
        <taxon>Fabaceae</taxon>
        <taxon>Papilionoideae</taxon>
        <taxon>50 kb inversion clade</taxon>
        <taxon>NPAAA clade</taxon>
        <taxon>Hologalegina</taxon>
        <taxon>IRL clade</taxon>
        <taxon>Trifolieae</taxon>
        <taxon>Trifolium</taxon>
    </lineage>
</organism>
<feature type="non-terminal residue" evidence="1">
    <location>
        <position position="1"/>
    </location>
</feature>
<evidence type="ECO:0000313" key="1">
    <source>
        <dbReference type="EMBL" id="MCI83227.1"/>
    </source>
</evidence>